<keyword evidence="1" id="KW-0812">Transmembrane</keyword>
<sequence>MLQTIIFLLLMYDAVTSTVQGRAVFGVRMSATHCEGIVLYLLYMLMPSLLLTVMVTRKVPLGNRSHVRVVRVCLDKRSVLFRDVMFHVTILSLGRVLVVRPVQQQQPGFLSAKTSRNAARVPFGTKTSANVSATPLSASLVISLTPRNVDVVSITFPVSLF</sequence>
<organism evidence="3 4">
    <name type="scientific">Holothuria leucospilota</name>
    <name type="common">Black long sea cucumber</name>
    <name type="synonym">Mertensiothuria leucospilota</name>
    <dbReference type="NCBI Taxonomy" id="206669"/>
    <lineage>
        <taxon>Eukaryota</taxon>
        <taxon>Metazoa</taxon>
        <taxon>Echinodermata</taxon>
        <taxon>Eleutherozoa</taxon>
        <taxon>Echinozoa</taxon>
        <taxon>Holothuroidea</taxon>
        <taxon>Aspidochirotacea</taxon>
        <taxon>Aspidochirotida</taxon>
        <taxon>Holothuriidae</taxon>
        <taxon>Holothuria</taxon>
    </lineage>
</organism>
<gene>
    <name evidence="3" type="ORF">HOLleu_15698</name>
</gene>
<keyword evidence="4" id="KW-1185">Reference proteome</keyword>
<accession>A0A9Q1C460</accession>
<feature type="transmembrane region" description="Helical" evidence="1">
    <location>
        <begin position="37"/>
        <end position="56"/>
    </location>
</feature>
<keyword evidence="1" id="KW-1133">Transmembrane helix</keyword>
<proteinExistence type="predicted"/>
<name>A0A9Q1C460_HOLLE</name>
<feature type="signal peptide" evidence="2">
    <location>
        <begin position="1"/>
        <end position="17"/>
    </location>
</feature>
<evidence type="ECO:0000313" key="3">
    <source>
        <dbReference type="EMBL" id="KAJ8038312.1"/>
    </source>
</evidence>
<reference evidence="3" key="1">
    <citation type="submission" date="2021-10" db="EMBL/GenBank/DDBJ databases">
        <title>Tropical sea cucumber genome reveals ecological adaptation and Cuvierian tubules defense mechanism.</title>
        <authorList>
            <person name="Chen T."/>
        </authorList>
    </citation>
    <scope>NUCLEOTIDE SEQUENCE</scope>
    <source>
        <strain evidence="3">Nanhai2018</strain>
        <tissue evidence="3">Muscle</tissue>
    </source>
</reference>
<evidence type="ECO:0000256" key="1">
    <source>
        <dbReference type="SAM" id="Phobius"/>
    </source>
</evidence>
<protein>
    <submittedName>
        <fullName evidence="3">Uncharacterized protein</fullName>
    </submittedName>
</protein>
<dbReference type="AlphaFoldDB" id="A0A9Q1C460"/>
<dbReference type="Proteomes" id="UP001152320">
    <property type="component" value="Chromosome 7"/>
</dbReference>
<dbReference type="EMBL" id="JAIZAY010000007">
    <property type="protein sequence ID" value="KAJ8038312.1"/>
    <property type="molecule type" value="Genomic_DNA"/>
</dbReference>
<evidence type="ECO:0000313" key="4">
    <source>
        <dbReference type="Proteomes" id="UP001152320"/>
    </source>
</evidence>
<feature type="chain" id="PRO_5040388451" evidence="2">
    <location>
        <begin position="18"/>
        <end position="161"/>
    </location>
</feature>
<keyword evidence="1" id="KW-0472">Membrane</keyword>
<comment type="caution">
    <text evidence="3">The sequence shown here is derived from an EMBL/GenBank/DDBJ whole genome shotgun (WGS) entry which is preliminary data.</text>
</comment>
<evidence type="ECO:0000256" key="2">
    <source>
        <dbReference type="SAM" id="SignalP"/>
    </source>
</evidence>
<keyword evidence="2" id="KW-0732">Signal</keyword>